<evidence type="ECO:0000313" key="1">
    <source>
        <dbReference type="EMBL" id="PWW43617.1"/>
    </source>
</evidence>
<dbReference type="Proteomes" id="UP000246483">
    <property type="component" value="Unassembled WGS sequence"/>
</dbReference>
<dbReference type="PANTHER" id="PTHR22602">
    <property type="entry name" value="TRANSFERASE CAF17, MITOCHONDRIAL-RELATED"/>
    <property type="match status" value="1"/>
</dbReference>
<evidence type="ECO:0000313" key="2">
    <source>
        <dbReference type="Proteomes" id="UP000246483"/>
    </source>
</evidence>
<comment type="caution">
    <text evidence="1">The sequence shown here is derived from an EMBL/GenBank/DDBJ whole genome shotgun (WGS) entry which is preliminary data.</text>
</comment>
<dbReference type="GO" id="GO:0016226">
    <property type="term" value="P:iron-sulfur cluster assembly"/>
    <property type="evidence" value="ECO:0007669"/>
    <property type="project" value="TreeGrafter"/>
</dbReference>
<reference evidence="1 2" key="1">
    <citation type="submission" date="2018-05" db="EMBL/GenBank/DDBJ databases">
        <title>Genomic Encyclopedia of Type Strains, Phase IV (KMG-IV): sequencing the most valuable type-strain genomes for metagenomic binning, comparative biology and taxonomic classification.</title>
        <authorList>
            <person name="Goeker M."/>
        </authorList>
    </citation>
    <scope>NUCLEOTIDE SEQUENCE [LARGE SCALE GENOMIC DNA]</scope>
    <source>
        <strain evidence="1 2">DSM 26006</strain>
    </source>
</reference>
<sequence length="315" mass="32652">MTDTSLANPSPSAPAAGPVEGVAPLPHLGVIRVAGEDAANFLHGQLSQDFALLDMAHARLAALLNPKGRMLASFVGFKRAPDEVLLVCSRDLLAAALKRLSMFVLRAKARLSDASGDFLLHGLAGGAARALLPADAPPWTLAQSGEASVVALYPADGQPRALWLAPAGTPAPTGPVLDEESWHWSEVRSGIATLTAPLAEAFVPQMLNYESVGGVNFKKGCYPGQEVVARSQFRGAIKRRTYLAHAPSALAPGAEIFAADDAEQPVGLVVQSAARPGGGFDALVSLQIAAADKPLQVGGVALGLEPLPYALLEDI</sequence>
<dbReference type="SUPFAM" id="SSF103025">
    <property type="entry name" value="Folate-binding domain"/>
    <property type="match status" value="1"/>
</dbReference>
<dbReference type="OrthoDB" id="9796287at2"/>
<dbReference type="EMBL" id="QGUB01000010">
    <property type="protein sequence ID" value="PWW43617.1"/>
    <property type="molecule type" value="Genomic_DNA"/>
</dbReference>
<dbReference type="AlphaFoldDB" id="A0A317R8Q0"/>
<dbReference type="NCBIfam" id="TIGR03317">
    <property type="entry name" value="ygfZ_signature"/>
    <property type="match status" value="1"/>
</dbReference>
<dbReference type="PANTHER" id="PTHR22602:SF0">
    <property type="entry name" value="TRANSFERASE CAF17, MITOCHONDRIAL-RELATED"/>
    <property type="match status" value="1"/>
</dbReference>
<dbReference type="InterPro" id="IPR017703">
    <property type="entry name" value="YgfZ/GCV_T_CS"/>
</dbReference>
<dbReference type="RefSeq" id="WP_019373943.1">
    <property type="nucleotide sequence ID" value="NZ_ALEE01000403.1"/>
</dbReference>
<protein>
    <submittedName>
        <fullName evidence="1">Uncharacterized protein</fullName>
    </submittedName>
</protein>
<dbReference type="Gene3D" id="2.40.30.160">
    <property type="match status" value="1"/>
</dbReference>
<accession>A0A317R8Q0</accession>
<organism evidence="1 2">
    <name type="scientific">Melaminivora alkalimesophila</name>
    <dbReference type="NCBI Taxonomy" id="1165852"/>
    <lineage>
        <taxon>Bacteria</taxon>
        <taxon>Pseudomonadati</taxon>
        <taxon>Pseudomonadota</taxon>
        <taxon>Betaproteobacteria</taxon>
        <taxon>Burkholderiales</taxon>
        <taxon>Comamonadaceae</taxon>
        <taxon>Melaminivora</taxon>
    </lineage>
</organism>
<gene>
    <name evidence="1" type="ORF">DFR36_11055</name>
</gene>
<dbReference type="InterPro" id="IPR045179">
    <property type="entry name" value="YgfZ/GcvT"/>
</dbReference>
<proteinExistence type="predicted"/>
<dbReference type="Gene3D" id="3.30.70.1400">
    <property type="entry name" value="Aminomethyltransferase beta-barrel domains"/>
    <property type="match status" value="1"/>
</dbReference>
<name>A0A317R8Q0_9BURK</name>
<keyword evidence="2" id="KW-1185">Reference proteome</keyword>